<protein>
    <submittedName>
        <fullName evidence="1">Uncharacterized protein</fullName>
    </submittedName>
</protein>
<proteinExistence type="predicted"/>
<dbReference type="Proteomes" id="UP001186974">
    <property type="component" value="Unassembled WGS sequence"/>
</dbReference>
<organism evidence="1 2">
    <name type="scientific">Coniosporium uncinatum</name>
    <dbReference type="NCBI Taxonomy" id="93489"/>
    <lineage>
        <taxon>Eukaryota</taxon>
        <taxon>Fungi</taxon>
        <taxon>Dikarya</taxon>
        <taxon>Ascomycota</taxon>
        <taxon>Pezizomycotina</taxon>
        <taxon>Dothideomycetes</taxon>
        <taxon>Dothideomycetes incertae sedis</taxon>
        <taxon>Coniosporium</taxon>
    </lineage>
</organism>
<reference evidence="1" key="1">
    <citation type="submission" date="2024-09" db="EMBL/GenBank/DDBJ databases">
        <title>Black Yeasts Isolated from many extreme environments.</title>
        <authorList>
            <person name="Coleine C."/>
            <person name="Stajich J.E."/>
            <person name="Selbmann L."/>
        </authorList>
    </citation>
    <scope>NUCLEOTIDE SEQUENCE</scope>
    <source>
        <strain evidence="1">CCFEE 5737</strain>
    </source>
</reference>
<sequence>MAPTATLSTLHRADGSATYSDAGYTMLGAVNGPIEVQRRDELAEEAAIEVNVRPAVGVGGTRERHLESLLHATLKDIILTHQFPRTLIQLTLQIVSVPEASASHSRWLDPLSCLLLLPPLLQTSLLTLLSASLPLRTTFTSTIVATRPADENSGRPTVLKAPIDLKALAKATSLHVFAFTGDRQLLLAESEGDFDVNVWEEAAEVAEGVCCAGTTDEVGEEEDVGEGMELDDDDDEEGGVRLDGGGLALGQAQAQAQTRDGGLSGWLKSVVQEKVRQESRWTAVQ</sequence>
<evidence type="ECO:0000313" key="2">
    <source>
        <dbReference type="Proteomes" id="UP001186974"/>
    </source>
</evidence>
<accession>A0ACC3DQR3</accession>
<comment type="caution">
    <text evidence="1">The sequence shown here is derived from an EMBL/GenBank/DDBJ whole genome shotgun (WGS) entry which is preliminary data.</text>
</comment>
<name>A0ACC3DQR3_9PEZI</name>
<evidence type="ECO:0000313" key="1">
    <source>
        <dbReference type="EMBL" id="KAK3078961.1"/>
    </source>
</evidence>
<gene>
    <name evidence="1" type="ORF">LTS18_006103</name>
</gene>
<keyword evidence="2" id="KW-1185">Reference proteome</keyword>
<dbReference type="EMBL" id="JAWDJW010001482">
    <property type="protein sequence ID" value="KAK3078961.1"/>
    <property type="molecule type" value="Genomic_DNA"/>
</dbReference>